<name>A0A7W8M4S1_9FIRM</name>
<dbReference type="EMBL" id="JACHFW010000003">
    <property type="protein sequence ID" value="MBB5264114.1"/>
    <property type="molecule type" value="Genomic_DNA"/>
</dbReference>
<dbReference type="Proteomes" id="UP000543642">
    <property type="component" value="Unassembled WGS sequence"/>
</dbReference>
<evidence type="ECO:0000313" key="1">
    <source>
        <dbReference type="EMBL" id="MBB5264114.1"/>
    </source>
</evidence>
<sequence>MEAEKYLKYIVQEIHSTVFATVDSKGRPVTCAIDIMDYDESGLYLKFTRGRENGLISQKSLWSGPLLPLVERLGLKAAIL</sequence>
<keyword evidence="2" id="KW-1185">Reference proteome</keyword>
<dbReference type="AlphaFoldDB" id="A0A7W8M4S1"/>
<proteinExistence type="predicted"/>
<organism evidence="1 2">
    <name type="scientific">Catenibacillus scindens</name>
    <dbReference type="NCBI Taxonomy" id="673271"/>
    <lineage>
        <taxon>Bacteria</taxon>
        <taxon>Bacillati</taxon>
        <taxon>Bacillota</taxon>
        <taxon>Clostridia</taxon>
        <taxon>Lachnospirales</taxon>
        <taxon>Lachnospiraceae</taxon>
        <taxon>Catenibacillus</taxon>
    </lineage>
</organism>
<protein>
    <submittedName>
        <fullName evidence="1">Pyridoxine/pyridoxamine 5'-phosphate oxidase</fullName>
    </submittedName>
</protein>
<reference evidence="1 2" key="1">
    <citation type="submission" date="2020-08" db="EMBL/GenBank/DDBJ databases">
        <title>Genomic Encyclopedia of Type Strains, Phase IV (KMG-IV): sequencing the most valuable type-strain genomes for metagenomic binning, comparative biology and taxonomic classification.</title>
        <authorList>
            <person name="Goeker M."/>
        </authorList>
    </citation>
    <scope>NUCLEOTIDE SEQUENCE [LARGE SCALE GENOMIC DNA]</scope>
    <source>
        <strain evidence="1 2">DSM 106146</strain>
    </source>
</reference>
<comment type="caution">
    <text evidence="1">The sequence shown here is derived from an EMBL/GenBank/DDBJ whole genome shotgun (WGS) entry which is preliminary data.</text>
</comment>
<evidence type="ECO:0000313" key="2">
    <source>
        <dbReference type="Proteomes" id="UP000543642"/>
    </source>
</evidence>
<dbReference type="InterPro" id="IPR012349">
    <property type="entry name" value="Split_barrel_FMN-bd"/>
</dbReference>
<dbReference type="RefSeq" id="WP_330599459.1">
    <property type="nucleotide sequence ID" value="NZ_JACHFW010000003.1"/>
</dbReference>
<dbReference type="Gene3D" id="2.30.110.10">
    <property type="entry name" value="Electron Transport, Fmn-binding Protein, Chain A"/>
    <property type="match status" value="1"/>
</dbReference>
<gene>
    <name evidence="1" type="ORF">HNP82_001219</name>
</gene>
<accession>A0A7W8M4S1</accession>